<dbReference type="KEGG" id="bhc:JFL75_04070"/>
<evidence type="ECO:0000313" key="2">
    <source>
        <dbReference type="Proteomes" id="UP000595917"/>
    </source>
</evidence>
<dbReference type="EMBL" id="CP067089">
    <property type="protein sequence ID" value="QQO10103.1"/>
    <property type="molecule type" value="Genomic_DNA"/>
</dbReference>
<protein>
    <submittedName>
        <fullName evidence="1">Uncharacterized protein</fullName>
    </submittedName>
</protein>
<evidence type="ECO:0000313" key="1">
    <source>
        <dbReference type="EMBL" id="QQO10103.1"/>
    </source>
</evidence>
<dbReference type="Proteomes" id="UP000595917">
    <property type="component" value="Chromosome"/>
</dbReference>
<gene>
    <name evidence="1" type="ORF">JFL75_04070</name>
</gene>
<dbReference type="AlphaFoldDB" id="A0A7T7XPI4"/>
<keyword evidence="2" id="KW-1185">Reference proteome</keyword>
<sequence>MAIIDLTLNNFLIPNFPSLSPSFGTKKTKNDEGLSSVEIHHNIAMAFQRQRPVVVSENSETTEIGADATLVFNGTVSEVSLGSGTFMGCRLILINNTGHKVTVHSSDEIKYIYRDTMTELFWYGSWVSLVKTNVGNIVHTSISDEAELARRRYLKLDGKCIPVSDYEELVDTVWRGSETNDAVQAFFKCDGDGTKNAAGDHFKLPNVMGKVLRAAGKGDPIPDRLGAPSTNRYDGKEIGDSITDAIRNLYGSISFKPDSGNSPSGAFYAAGEGNCSGDSGPKYVRYVNFDVSRIVPTAPWNRDASVSANVCIIY</sequence>
<organism evidence="1 2">
    <name type="scientific">Breznakiella homolactica</name>
    <dbReference type="NCBI Taxonomy" id="2798577"/>
    <lineage>
        <taxon>Bacteria</taxon>
        <taxon>Pseudomonadati</taxon>
        <taxon>Spirochaetota</taxon>
        <taxon>Spirochaetia</taxon>
        <taxon>Spirochaetales</taxon>
        <taxon>Breznakiellaceae</taxon>
        <taxon>Breznakiella</taxon>
    </lineage>
</organism>
<dbReference type="RefSeq" id="WP_215627407.1">
    <property type="nucleotide sequence ID" value="NZ_CP067089.2"/>
</dbReference>
<name>A0A7T7XPI4_9SPIR</name>
<dbReference type="SUPFAM" id="SSF88874">
    <property type="entry name" value="Receptor-binding domain of short tail fibre protein gp12"/>
    <property type="match status" value="1"/>
</dbReference>
<accession>A0A7T7XPI4</accession>
<proteinExistence type="predicted"/>
<reference evidence="1" key="1">
    <citation type="submission" date="2021-01" db="EMBL/GenBank/DDBJ databases">
        <title>Description of Breznakiella homolactica.</title>
        <authorList>
            <person name="Song Y."/>
            <person name="Brune A."/>
        </authorList>
    </citation>
    <scope>NUCLEOTIDE SEQUENCE</scope>
    <source>
        <strain evidence="1">RmG30</strain>
    </source>
</reference>